<protein>
    <submittedName>
        <fullName evidence="2">Uncharacterized protein</fullName>
    </submittedName>
</protein>
<feature type="region of interest" description="Disordered" evidence="1">
    <location>
        <begin position="83"/>
        <end position="107"/>
    </location>
</feature>
<reference evidence="2 3" key="1">
    <citation type="journal article" date="2019" name="Int. J. Syst. Evol. Microbiol.">
        <title>The Global Catalogue of Microorganisms (GCM) 10K type strain sequencing project: providing services to taxonomists for standard genome sequencing and annotation.</title>
        <authorList>
            <consortium name="The Broad Institute Genomics Platform"/>
            <consortium name="The Broad Institute Genome Sequencing Center for Infectious Disease"/>
            <person name="Wu L."/>
            <person name="Ma J."/>
        </authorList>
    </citation>
    <scope>NUCLEOTIDE SEQUENCE [LARGE SCALE GENOMIC DNA]</scope>
    <source>
        <strain evidence="2 3">JCM 9383</strain>
    </source>
</reference>
<keyword evidence="3" id="KW-1185">Reference proteome</keyword>
<sequence>MTGFHVHPPSIQSFSDLMYQYGNDVNEVRKYLVQHRDEFSETYGGIALMDIAKYLVPPIDVVNQLINDVTTCYHLTSSQLESTGKSYESIDQERASQLDQTYPGAPR</sequence>
<dbReference type="RefSeq" id="WP_344677312.1">
    <property type="nucleotide sequence ID" value="NZ_BAAAUX010000001.1"/>
</dbReference>
<comment type="caution">
    <text evidence="2">The sequence shown here is derived from an EMBL/GenBank/DDBJ whole genome shotgun (WGS) entry which is preliminary data.</text>
</comment>
<dbReference type="Proteomes" id="UP001500979">
    <property type="component" value="Unassembled WGS sequence"/>
</dbReference>
<evidence type="ECO:0000313" key="2">
    <source>
        <dbReference type="EMBL" id="GAA2773321.1"/>
    </source>
</evidence>
<accession>A0ABN3V042</accession>
<name>A0ABN3V042_9PSEU</name>
<evidence type="ECO:0000256" key="1">
    <source>
        <dbReference type="SAM" id="MobiDB-lite"/>
    </source>
</evidence>
<gene>
    <name evidence="2" type="ORF">GCM10010470_01250</name>
</gene>
<dbReference type="EMBL" id="BAAAUX010000001">
    <property type="protein sequence ID" value="GAA2773321.1"/>
    <property type="molecule type" value="Genomic_DNA"/>
</dbReference>
<organism evidence="2 3">
    <name type="scientific">Saccharopolyspora taberi</name>
    <dbReference type="NCBI Taxonomy" id="60895"/>
    <lineage>
        <taxon>Bacteria</taxon>
        <taxon>Bacillati</taxon>
        <taxon>Actinomycetota</taxon>
        <taxon>Actinomycetes</taxon>
        <taxon>Pseudonocardiales</taxon>
        <taxon>Pseudonocardiaceae</taxon>
        <taxon>Saccharopolyspora</taxon>
    </lineage>
</organism>
<evidence type="ECO:0000313" key="3">
    <source>
        <dbReference type="Proteomes" id="UP001500979"/>
    </source>
</evidence>
<proteinExistence type="predicted"/>